<dbReference type="GO" id="GO:0008137">
    <property type="term" value="F:NADH dehydrogenase (ubiquinone) activity"/>
    <property type="evidence" value="ECO:0007669"/>
    <property type="project" value="UniProtKB-EC"/>
</dbReference>
<comment type="function">
    <text evidence="1">Core subunit of the mitochondrial membrane respiratory chain NADH dehydrogenase (Complex I) that is believed to belong to the minimal assembly required for catalysis. Complex I functions in the transfer of electrons from NADH to the respiratory chain. The immediate electron acceptor for the enzyme is believed to be ubiquinone.</text>
</comment>
<evidence type="ECO:0000256" key="11">
    <source>
        <dbReference type="ARBA" id="ARBA00049551"/>
    </source>
</evidence>
<evidence type="ECO:0000256" key="1">
    <source>
        <dbReference type="ARBA" id="ARBA00003257"/>
    </source>
</evidence>
<comment type="catalytic activity">
    <reaction evidence="11">
        <text>a ubiquinone + NADH + 5 H(+)(in) = a ubiquinol + NAD(+) + 4 H(+)(out)</text>
        <dbReference type="Rhea" id="RHEA:29091"/>
        <dbReference type="Rhea" id="RHEA-COMP:9565"/>
        <dbReference type="Rhea" id="RHEA-COMP:9566"/>
        <dbReference type="ChEBI" id="CHEBI:15378"/>
        <dbReference type="ChEBI" id="CHEBI:16389"/>
        <dbReference type="ChEBI" id="CHEBI:17976"/>
        <dbReference type="ChEBI" id="CHEBI:57540"/>
        <dbReference type="ChEBI" id="CHEBI:57945"/>
        <dbReference type="EC" id="7.1.1.2"/>
    </reaction>
</comment>
<evidence type="ECO:0000256" key="4">
    <source>
        <dbReference type="ARBA" id="ARBA00021007"/>
    </source>
</evidence>
<evidence type="ECO:0000256" key="10">
    <source>
        <dbReference type="ARBA" id="ARBA00031029"/>
    </source>
</evidence>
<dbReference type="GeneID" id="111308645"/>
<evidence type="ECO:0000313" key="13">
    <source>
        <dbReference type="Proteomes" id="UP000515121"/>
    </source>
</evidence>
<proteinExistence type="inferred from homology"/>
<name>A0A6P6ADA3_DURZI</name>
<keyword evidence="6 12" id="KW-0812">Transmembrane</keyword>
<evidence type="ECO:0000256" key="8">
    <source>
        <dbReference type="ARBA" id="ARBA00022989"/>
    </source>
</evidence>
<keyword evidence="7" id="KW-1278">Translocase</keyword>
<dbReference type="OrthoDB" id="154075at2759"/>
<dbReference type="InterPro" id="IPR000440">
    <property type="entry name" value="NADH_UbQ/plastoQ_OxRdtase_su3"/>
</dbReference>
<reference evidence="14" key="1">
    <citation type="submission" date="2025-08" db="UniProtKB">
        <authorList>
            <consortium name="RefSeq"/>
        </authorList>
    </citation>
    <scope>IDENTIFICATION</scope>
    <source>
        <tissue evidence="14">Fruit stalk</tissue>
    </source>
</reference>
<evidence type="ECO:0000256" key="6">
    <source>
        <dbReference type="ARBA" id="ARBA00022692"/>
    </source>
</evidence>
<organism evidence="13 14">
    <name type="scientific">Durio zibethinus</name>
    <name type="common">Durian</name>
    <dbReference type="NCBI Taxonomy" id="66656"/>
    <lineage>
        <taxon>Eukaryota</taxon>
        <taxon>Viridiplantae</taxon>
        <taxon>Streptophyta</taxon>
        <taxon>Embryophyta</taxon>
        <taxon>Tracheophyta</taxon>
        <taxon>Spermatophyta</taxon>
        <taxon>Magnoliopsida</taxon>
        <taxon>eudicotyledons</taxon>
        <taxon>Gunneridae</taxon>
        <taxon>Pentapetalae</taxon>
        <taxon>rosids</taxon>
        <taxon>malvids</taxon>
        <taxon>Malvales</taxon>
        <taxon>Malvaceae</taxon>
        <taxon>Helicteroideae</taxon>
        <taxon>Durio</taxon>
    </lineage>
</organism>
<dbReference type="KEGG" id="dzi:111308645"/>
<dbReference type="GO" id="GO:0030964">
    <property type="term" value="C:NADH dehydrogenase complex"/>
    <property type="evidence" value="ECO:0007669"/>
    <property type="project" value="TreeGrafter"/>
</dbReference>
<accession>A0A6P6ADA3</accession>
<keyword evidence="9 12" id="KW-0472">Membrane</keyword>
<protein>
    <recommendedName>
        <fullName evidence="4">NADH-ubiquinone oxidoreductase chain 3</fullName>
    </recommendedName>
    <alternativeName>
        <fullName evidence="10">NADH dehydrogenase subunit 3</fullName>
    </alternativeName>
</protein>
<evidence type="ECO:0000256" key="12">
    <source>
        <dbReference type="SAM" id="Phobius"/>
    </source>
</evidence>
<evidence type="ECO:0000256" key="2">
    <source>
        <dbReference type="ARBA" id="ARBA00004370"/>
    </source>
</evidence>
<keyword evidence="5" id="KW-0813">Transport</keyword>
<dbReference type="RefSeq" id="XP_022762860.1">
    <property type="nucleotide sequence ID" value="XM_022907125.1"/>
</dbReference>
<gene>
    <name evidence="14" type="primary">LOC111308645</name>
</gene>
<dbReference type="Proteomes" id="UP000515121">
    <property type="component" value="Unplaced"/>
</dbReference>
<feature type="transmembrane region" description="Helical" evidence="12">
    <location>
        <begin position="199"/>
        <end position="216"/>
    </location>
</feature>
<keyword evidence="13" id="KW-1185">Reference proteome</keyword>
<comment type="subcellular location">
    <subcellularLocation>
        <location evidence="2">Membrane</location>
    </subcellularLocation>
</comment>
<dbReference type="Gene3D" id="1.20.58.1610">
    <property type="entry name" value="NADH:ubiquinone/plastoquinone oxidoreductase, chain 3"/>
    <property type="match status" value="1"/>
</dbReference>
<evidence type="ECO:0000256" key="5">
    <source>
        <dbReference type="ARBA" id="ARBA00022448"/>
    </source>
</evidence>
<evidence type="ECO:0000256" key="9">
    <source>
        <dbReference type="ARBA" id="ARBA00023136"/>
    </source>
</evidence>
<sequence>MSEPSGLPFPSTSNTSTFPEKLTAYECGFDPFGDARSCFDIGFYVVSILFIIPDQQPFPFLWQYLPTRLICLTCCGRSPFHSNTHKKGYDFVEGKTLGGAYSQAISCFPVHSSNMPYVNNMLFYSRPLSVKVRMNNCTSVLKHTFGGTLSLTASPCNLRTVSFIFFFFLFSSLCGNLDVLLALLEQDSSIKINTFKKKCKVLCFMVLLCAMCYPFIRYEI</sequence>
<dbReference type="PANTHER" id="PTHR11058:SF9">
    <property type="entry name" value="NADH-UBIQUINONE OXIDOREDUCTASE CHAIN 3"/>
    <property type="match status" value="1"/>
</dbReference>
<dbReference type="PANTHER" id="PTHR11058">
    <property type="entry name" value="NADH-UBIQUINONE OXIDOREDUCTASE CHAIN 3"/>
    <property type="match status" value="1"/>
</dbReference>
<dbReference type="InterPro" id="IPR038430">
    <property type="entry name" value="NDAH_ubi_oxred_su3_sf"/>
</dbReference>
<feature type="transmembrane region" description="Helical" evidence="12">
    <location>
        <begin position="163"/>
        <end position="184"/>
    </location>
</feature>
<dbReference type="AlphaFoldDB" id="A0A6P6ADA3"/>
<keyword evidence="8 12" id="KW-1133">Transmembrane helix</keyword>
<dbReference type="Pfam" id="PF00507">
    <property type="entry name" value="Oxidored_q4"/>
    <property type="match status" value="1"/>
</dbReference>
<evidence type="ECO:0000256" key="7">
    <source>
        <dbReference type="ARBA" id="ARBA00022967"/>
    </source>
</evidence>
<evidence type="ECO:0000313" key="14">
    <source>
        <dbReference type="RefSeq" id="XP_022762860.1"/>
    </source>
</evidence>
<evidence type="ECO:0000256" key="3">
    <source>
        <dbReference type="ARBA" id="ARBA00008472"/>
    </source>
</evidence>
<comment type="similarity">
    <text evidence="3">Belongs to the complex I subunit 3 family.</text>
</comment>